<dbReference type="Ensembl" id="ENSXMAT00000014272.2">
    <property type="protein sequence ID" value="ENSXMAP00000014252.2"/>
    <property type="gene ID" value="ENSXMAG00000014232.2"/>
</dbReference>
<dbReference type="GeneID" id="102228994"/>
<dbReference type="OMA" id="CVGFGPH"/>
<dbReference type="InterPro" id="IPR050235">
    <property type="entry name" value="CK1_Ser-Thr_kinase"/>
</dbReference>
<dbReference type="GeneTree" id="ENSGT00940000158111"/>
<dbReference type="InParanoid" id="M4AIF8"/>
<dbReference type="Gene3D" id="1.10.510.10">
    <property type="entry name" value="Transferase(Phosphotransferase) domain 1"/>
    <property type="match status" value="1"/>
</dbReference>
<feature type="compositionally biased region" description="Low complexity" evidence="1">
    <location>
        <begin position="52"/>
        <end position="75"/>
    </location>
</feature>
<dbReference type="Pfam" id="PF07714">
    <property type="entry name" value="PK_Tyr_Ser-Thr"/>
    <property type="match status" value="1"/>
</dbReference>
<sequence>MPFHFCPQCGTKLQPDFRFCPSCGEKLPSSPDEAGLQISAVSLKDETKTAVTNSSPPSTLTSPGRKTPSPLSPRSPLRRTRRNLGQETPAKSTEPSSSPVKNDKTKAVQSVGSQTSDPKKQIGTVKAKPEAKPTSEAGSPSALKSPRQVRGKGKLSSPVKNEAGAGKIASDETATEESKMERSVSFKFLSKTVTGGWSKSKKAKHASSPEPLPEGEQLTDQSGKTWKLIKLIDQNMTELLYEAAQPNSEEADHILKLGAKDGRIFNEQNFLQRAAKSASVEKWIKQNKLDFLGIPPCVGFGLHADLYRFLIFPDMGCSLQSVLEEENELLSEKAVLQLACRILDVLEFIHSKEYVHADVNAENIYVKPGQKSQVYLGGYCHAFRYCPGGQHVEYRESSRMPHEGAIEFISLDTHKGAAPSRRSDLQSLGYCMLLWHTGTLPWAELHHPKLVTAEKQRYMKDVRALLRDCFGKREVSGAFQGFLTAVMSLQYTEEPNYSMLKTGLSAALQQLGGSVEQPLNLPLESRL</sequence>
<keyword evidence="4" id="KW-1185">Reference proteome</keyword>
<dbReference type="OrthoDB" id="2687620at2759"/>
<dbReference type="InterPro" id="IPR026870">
    <property type="entry name" value="Zinc_ribbon_dom"/>
</dbReference>
<reference evidence="4" key="2">
    <citation type="journal article" date="2013" name="Nat. Genet.">
        <title>The genome of the platyfish, Xiphophorus maculatus, provides insights into evolutionary adaptation and several complex traits.</title>
        <authorList>
            <person name="Schartl M."/>
            <person name="Walter R.B."/>
            <person name="Shen Y."/>
            <person name="Garcia T."/>
            <person name="Catchen J."/>
            <person name="Amores A."/>
            <person name="Braasch I."/>
            <person name="Chalopin D."/>
            <person name="Volff J.N."/>
            <person name="Lesch K.P."/>
            <person name="Bisazza A."/>
            <person name="Minx P."/>
            <person name="Hillier L."/>
            <person name="Wilson R.K."/>
            <person name="Fuerstenberg S."/>
            <person name="Boore J."/>
            <person name="Searle S."/>
            <person name="Postlethwait J.H."/>
            <person name="Warren W.C."/>
        </authorList>
    </citation>
    <scope>NUCLEOTIDE SEQUENCE [LARGE SCALE GENOMIC DNA]</scope>
    <source>
        <strain evidence="4">JP 163 A</strain>
    </source>
</reference>
<dbReference type="InterPro" id="IPR011009">
    <property type="entry name" value="Kinase-like_dom_sf"/>
</dbReference>
<dbReference type="STRING" id="8083.ENSXMAP00000014252"/>
<feature type="compositionally biased region" description="Polar residues" evidence="1">
    <location>
        <begin position="107"/>
        <end position="116"/>
    </location>
</feature>
<feature type="domain" description="Protein kinase" evidence="2">
    <location>
        <begin position="186"/>
        <end position="508"/>
    </location>
</feature>
<dbReference type="PANTHER" id="PTHR11909">
    <property type="entry name" value="CASEIN KINASE-RELATED"/>
    <property type="match status" value="1"/>
</dbReference>
<dbReference type="KEGG" id="xma:102228994"/>
<evidence type="ECO:0000259" key="2">
    <source>
        <dbReference type="PROSITE" id="PS50011"/>
    </source>
</evidence>
<dbReference type="CTD" id="51231"/>
<evidence type="ECO:0000313" key="3">
    <source>
        <dbReference type="Ensembl" id="ENSXMAP00000014252.2"/>
    </source>
</evidence>
<feature type="region of interest" description="Disordered" evidence="1">
    <location>
        <begin position="197"/>
        <end position="220"/>
    </location>
</feature>
<dbReference type="PROSITE" id="PS50011">
    <property type="entry name" value="PROTEIN_KINASE_DOM"/>
    <property type="match status" value="1"/>
</dbReference>
<dbReference type="AlphaFoldDB" id="M4AIF8"/>
<protein>
    <submittedName>
        <fullName evidence="3">VRK serine/threonine kinase 3</fullName>
    </submittedName>
</protein>
<reference evidence="3" key="4">
    <citation type="submission" date="2025-09" db="UniProtKB">
        <authorList>
            <consortium name="Ensembl"/>
        </authorList>
    </citation>
    <scope>IDENTIFICATION</scope>
    <source>
        <strain evidence="3">JP 163 A</strain>
    </source>
</reference>
<reference evidence="4" key="1">
    <citation type="submission" date="2012-01" db="EMBL/GenBank/DDBJ databases">
        <authorList>
            <person name="Walter R."/>
            <person name="Schartl M."/>
            <person name="Warren W."/>
        </authorList>
    </citation>
    <scope>NUCLEOTIDE SEQUENCE [LARGE SCALE GENOMIC DNA]</scope>
    <source>
        <strain evidence="4">JP 163 A</strain>
    </source>
</reference>
<dbReference type="eggNOG" id="KOG1164">
    <property type="taxonomic scope" value="Eukaryota"/>
</dbReference>
<accession>M4AIF8</accession>
<evidence type="ECO:0000256" key="1">
    <source>
        <dbReference type="SAM" id="MobiDB-lite"/>
    </source>
</evidence>
<dbReference type="Pfam" id="PF13240">
    <property type="entry name" value="Zn_Ribbon_1"/>
    <property type="match status" value="1"/>
</dbReference>
<dbReference type="GO" id="GO:0004672">
    <property type="term" value="F:protein kinase activity"/>
    <property type="evidence" value="ECO:0007669"/>
    <property type="project" value="InterPro"/>
</dbReference>
<dbReference type="RefSeq" id="XP_023187511.1">
    <property type="nucleotide sequence ID" value="XM_023331743.1"/>
</dbReference>
<proteinExistence type="predicted"/>
<dbReference type="InterPro" id="IPR000719">
    <property type="entry name" value="Prot_kinase_dom"/>
</dbReference>
<evidence type="ECO:0000313" key="4">
    <source>
        <dbReference type="Proteomes" id="UP000002852"/>
    </source>
</evidence>
<name>M4AIF8_XIPMA</name>
<feature type="compositionally biased region" description="Polar residues" evidence="1">
    <location>
        <begin position="83"/>
        <end position="100"/>
    </location>
</feature>
<dbReference type="InterPro" id="IPR001245">
    <property type="entry name" value="Ser-Thr/Tyr_kinase_cat_dom"/>
</dbReference>
<reference evidence="3" key="3">
    <citation type="submission" date="2025-08" db="UniProtKB">
        <authorList>
            <consortium name="Ensembl"/>
        </authorList>
    </citation>
    <scope>IDENTIFICATION</scope>
    <source>
        <strain evidence="3">JP 163 A</strain>
    </source>
</reference>
<dbReference type="GO" id="GO:0005524">
    <property type="term" value="F:ATP binding"/>
    <property type="evidence" value="ECO:0007669"/>
    <property type="project" value="InterPro"/>
</dbReference>
<dbReference type="SUPFAM" id="SSF56112">
    <property type="entry name" value="Protein kinase-like (PK-like)"/>
    <property type="match status" value="1"/>
</dbReference>
<dbReference type="Proteomes" id="UP000002852">
    <property type="component" value="Unassembled WGS sequence"/>
</dbReference>
<dbReference type="SMART" id="SM00220">
    <property type="entry name" value="S_TKc"/>
    <property type="match status" value="1"/>
</dbReference>
<dbReference type="HOGENOM" id="CLU_019279_4_0_1"/>
<feature type="region of interest" description="Disordered" evidence="1">
    <location>
        <begin position="45"/>
        <end position="180"/>
    </location>
</feature>
<organism evidence="3 4">
    <name type="scientific">Xiphophorus maculatus</name>
    <name type="common">Southern platyfish</name>
    <name type="synonym">Platypoecilus maculatus</name>
    <dbReference type="NCBI Taxonomy" id="8083"/>
    <lineage>
        <taxon>Eukaryota</taxon>
        <taxon>Metazoa</taxon>
        <taxon>Chordata</taxon>
        <taxon>Craniata</taxon>
        <taxon>Vertebrata</taxon>
        <taxon>Euteleostomi</taxon>
        <taxon>Actinopterygii</taxon>
        <taxon>Neopterygii</taxon>
        <taxon>Teleostei</taxon>
        <taxon>Neoteleostei</taxon>
        <taxon>Acanthomorphata</taxon>
        <taxon>Ovalentaria</taxon>
        <taxon>Atherinomorphae</taxon>
        <taxon>Cyprinodontiformes</taxon>
        <taxon>Poeciliidae</taxon>
        <taxon>Poeciliinae</taxon>
        <taxon>Xiphophorus</taxon>
    </lineage>
</organism>